<organism evidence="10 11">
    <name type="scientific">Candidatus Danuiimicrobium aquiferis</name>
    <dbReference type="NCBI Taxonomy" id="1801832"/>
    <lineage>
        <taxon>Bacteria</taxon>
        <taxon>Pseudomonadati</taxon>
        <taxon>Candidatus Omnitrophota</taxon>
        <taxon>Candidatus Danuiimicrobium</taxon>
    </lineage>
</organism>
<keyword evidence="2 8" id="KW-0699">rRNA-binding</keyword>
<dbReference type="InterPro" id="IPR000630">
    <property type="entry name" value="Ribosomal_uS8"/>
</dbReference>
<evidence type="ECO:0000256" key="7">
    <source>
        <dbReference type="ARBA" id="ARBA00046740"/>
    </source>
</evidence>
<dbReference type="InterPro" id="IPR035987">
    <property type="entry name" value="Ribosomal_uS8_sf"/>
</dbReference>
<dbReference type="HAMAP" id="MF_01302_B">
    <property type="entry name" value="Ribosomal_uS8_B"/>
    <property type="match status" value="1"/>
</dbReference>
<dbReference type="NCBIfam" id="NF001109">
    <property type="entry name" value="PRK00136.1"/>
    <property type="match status" value="1"/>
</dbReference>
<dbReference type="Proteomes" id="UP000178187">
    <property type="component" value="Unassembled WGS sequence"/>
</dbReference>
<dbReference type="Gene3D" id="3.30.1490.10">
    <property type="match status" value="1"/>
</dbReference>
<evidence type="ECO:0000313" key="11">
    <source>
        <dbReference type="Proteomes" id="UP000178187"/>
    </source>
</evidence>
<dbReference type="InterPro" id="IPR047863">
    <property type="entry name" value="Ribosomal_uS8_CS"/>
</dbReference>
<dbReference type="PROSITE" id="PS00053">
    <property type="entry name" value="RIBOSOMAL_S8"/>
    <property type="match status" value="1"/>
</dbReference>
<dbReference type="PANTHER" id="PTHR11758">
    <property type="entry name" value="40S RIBOSOMAL PROTEIN S15A"/>
    <property type="match status" value="1"/>
</dbReference>
<dbReference type="GO" id="GO:0005840">
    <property type="term" value="C:ribosome"/>
    <property type="evidence" value="ECO:0007669"/>
    <property type="project" value="UniProtKB-KW"/>
</dbReference>
<evidence type="ECO:0000313" key="10">
    <source>
        <dbReference type="EMBL" id="OGW98478.1"/>
    </source>
</evidence>
<dbReference type="SUPFAM" id="SSF56047">
    <property type="entry name" value="Ribosomal protein S8"/>
    <property type="match status" value="1"/>
</dbReference>
<dbReference type="GO" id="GO:0003735">
    <property type="term" value="F:structural constituent of ribosome"/>
    <property type="evidence" value="ECO:0007669"/>
    <property type="project" value="InterPro"/>
</dbReference>
<reference evidence="10 11" key="1">
    <citation type="journal article" date="2016" name="Nat. Commun.">
        <title>Thousands of microbial genomes shed light on interconnected biogeochemical processes in an aquifer system.</title>
        <authorList>
            <person name="Anantharaman K."/>
            <person name="Brown C.T."/>
            <person name="Hug L.A."/>
            <person name="Sharon I."/>
            <person name="Castelle C.J."/>
            <person name="Probst A.J."/>
            <person name="Thomas B.C."/>
            <person name="Singh A."/>
            <person name="Wilkins M.J."/>
            <person name="Karaoz U."/>
            <person name="Brodie E.L."/>
            <person name="Williams K.H."/>
            <person name="Hubbard S.S."/>
            <person name="Banfield J.F."/>
        </authorList>
    </citation>
    <scope>NUCLEOTIDE SEQUENCE [LARGE SCALE GENOMIC DNA]</scope>
</reference>
<evidence type="ECO:0000256" key="6">
    <source>
        <dbReference type="ARBA" id="ARBA00035258"/>
    </source>
</evidence>
<keyword evidence="4 8" id="KW-0689">Ribosomal protein</keyword>
<gene>
    <name evidence="8" type="primary">rpsH</name>
    <name evidence="10" type="ORF">A3G33_09190</name>
</gene>
<dbReference type="GO" id="GO:0006412">
    <property type="term" value="P:translation"/>
    <property type="evidence" value="ECO:0007669"/>
    <property type="project" value="UniProtKB-UniRule"/>
</dbReference>
<dbReference type="Gene3D" id="3.30.1370.30">
    <property type="match status" value="1"/>
</dbReference>
<keyword evidence="5 8" id="KW-0687">Ribonucleoprotein</keyword>
<proteinExistence type="inferred from homology"/>
<dbReference type="FunFam" id="3.30.1490.10:FF:000001">
    <property type="entry name" value="30S ribosomal protein S8"/>
    <property type="match status" value="1"/>
</dbReference>
<comment type="function">
    <text evidence="8">One of the primary rRNA binding proteins, it binds directly to 16S rRNA central domain where it helps coordinate assembly of the platform of the 30S subunit.</text>
</comment>
<name>A0A1G1L010_9BACT</name>
<evidence type="ECO:0000256" key="2">
    <source>
        <dbReference type="ARBA" id="ARBA00022730"/>
    </source>
</evidence>
<dbReference type="GO" id="GO:0019843">
    <property type="term" value="F:rRNA binding"/>
    <property type="evidence" value="ECO:0007669"/>
    <property type="project" value="UniProtKB-UniRule"/>
</dbReference>
<evidence type="ECO:0000256" key="5">
    <source>
        <dbReference type="ARBA" id="ARBA00023274"/>
    </source>
</evidence>
<dbReference type="EMBL" id="MHFR01000033">
    <property type="protein sequence ID" value="OGW98478.1"/>
    <property type="molecule type" value="Genomic_DNA"/>
</dbReference>
<comment type="caution">
    <text evidence="10">The sequence shown here is derived from an EMBL/GenBank/DDBJ whole genome shotgun (WGS) entry which is preliminary data.</text>
</comment>
<dbReference type="FunFam" id="3.30.1370.30:FF:000002">
    <property type="entry name" value="30S ribosomal protein S8"/>
    <property type="match status" value="1"/>
</dbReference>
<evidence type="ECO:0000256" key="4">
    <source>
        <dbReference type="ARBA" id="ARBA00022980"/>
    </source>
</evidence>
<evidence type="ECO:0000256" key="8">
    <source>
        <dbReference type="HAMAP-Rule" id="MF_01302"/>
    </source>
</evidence>
<dbReference type="AlphaFoldDB" id="A0A1G1L010"/>
<keyword evidence="3 8" id="KW-0694">RNA-binding</keyword>
<dbReference type="Pfam" id="PF00410">
    <property type="entry name" value="Ribosomal_S8"/>
    <property type="match status" value="1"/>
</dbReference>
<comment type="similarity">
    <text evidence="1 8 9">Belongs to the universal ribosomal protein uS8 family.</text>
</comment>
<accession>A0A1G1L010</accession>
<sequence length="132" mass="14625">MAVPTDTIADYLTRIRNAARGLKEKVTVPGSKMKIRLTEILKEEGYIEQFKCVEEGPKKAIRIHLKYKKGKPVIQHIVRCSKPGLRTYVDHTKIQKVLGGLGLSILSTSKGVITGKQARAEGIGGELICKVW</sequence>
<evidence type="ECO:0000256" key="9">
    <source>
        <dbReference type="RuleBase" id="RU003660"/>
    </source>
</evidence>
<evidence type="ECO:0000256" key="1">
    <source>
        <dbReference type="ARBA" id="ARBA00006471"/>
    </source>
</evidence>
<comment type="subunit">
    <text evidence="7 8">Part of the 30S ribosomal subunit. Contacts proteins S5 and S12.</text>
</comment>
<protein>
    <recommendedName>
        <fullName evidence="6 8">Small ribosomal subunit protein uS8</fullName>
    </recommendedName>
</protein>
<dbReference type="GO" id="GO:1990904">
    <property type="term" value="C:ribonucleoprotein complex"/>
    <property type="evidence" value="ECO:0007669"/>
    <property type="project" value="UniProtKB-KW"/>
</dbReference>
<evidence type="ECO:0000256" key="3">
    <source>
        <dbReference type="ARBA" id="ARBA00022884"/>
    </source>
</evidence>
<dbReference type="GO" id="GO:0005737">
    <property type="term" value="C:cytoplasm"/>
    <property type="evidence" value="ECO:0007669"/>
    <property type="project" value="UniProtKB-ARBA"/>
</dbReference>